<dbReference type="CDD" id="cd22584">
    <property type="entry name" value="Rcat_RBR_unk"/>
    <property type="match status" value="1"/>
</dbReference>
<dbReference type="InterPro" id="IPR044066">
    <property type="entry name" value="TRIAD_supradom"/>
</dbReference>
<protein>
    <recommendedName>
        <fullName evidence="8">RING-type domain-containing protein</fullName>
    </recommendedName>
</protein>
<accession>A0A6A4H7D9</accession>
<keyword evidence="5" id="KW-0863">Zinc-finger</keyword>
<dbReference type="GO" id="GO:0016740">
    <property type="term" value="F:transferase activity"/>
    <property type="evidence" value="ECO:0007669"/>
    <property type="project" value="UniProtKB-KW"/>
</dbReference>
<dbReference type="PANTHER" id="PTHR22770">
    <property type="entry name" value="UBIQUITIN CONJUGATING ENZYME 7 INTERACTING PROTEIN-RELATED"/>
    <property type="match status" value="1"/>
</dbReference>
<evidence type="ECO:0000256" key="7">
    <source>
        <dbReference type="ARBA" id="ARBA00022833"/>
    </source>
</evidence>
<evidence type="ECO:0000313" key="10">
    <source>
        <dbReference type="Proteomes" id="UP000799118"/>
    </source>
</evidence>
<feature type="domain" description="RING-type" evidence="8">
    <location>
        <begin position="1"/>
        <end position="162"/>
    </location>
</feature>
<reference evidence="9" key="1">
    <citation type="journal article" date="2019" name="Environ. Microbiol.">
        <title>Fungal ecological strategies reflected in gene transcription - a case study of two litter decomposers.</title>
        <authorList>
            <person name="Barbi F."/>
            <person name="Kohler A."/>
            <person name="Barry K."/>
            <person name="Baskaran P."/>
            <person name="Daum C."/>
            <person name="Fauchery L."/>
            <person name="Ihrmark K."/>
            <person name="Kuo A."/>
            <person name="LaButti K."/>
            <person name="Lipzen A."/>
            <person name="Morin E."/>
            <person name="Grigoriev I.V."/>
            <person name="Henrissat B."/>
            <person name="Lindahl B."/>
            <person name="Martin F."/>
        </authorList>
    </citation>
    <scope>NUCLEOTIDE SEQUENCE</scope>
    <source>
        <strain evidence="9">JB14</strain>
    </source>
</reference>
<dbReference type="OrthoDB" id="1431934at2759"/>
<dbReference type="InterPro" id="IPR051628">
    <property type="entry name" value="LUBAC_E3_Ligases"/>
</dbReference>
<comment type="pathway">
    <text evidence="1">Protein modification; protein ubiquitination.</text>
</comment>
<evidence type="ECO:0000313" key="9">
    <source>
        <dbReference type="EMBL" id="KAE9393087.1"/>
    </source>
</evidence>
<name>A0A6A4H7D9_9AGAR</name>
<gene>
    <name evidence="9" type="ORF">BT96DRAFT_780872</name>
</gene>
<keyword evidence="6" id="KW-0833">Ubl conjugation pathway</keyword>
<evidence type="ECO:0000256" key="6">
    <source>
        <dbReference type="ARBA" id="ARBA00022786"/>
    </source>
</evidence>
<dbReference type="Gene3D" id="1.20.120.1750">
    <property type="match status" value="1"/>
</dbReference>
<sequence length="162" mass="18175">IEQSLIEQMHIPQKDYEIFEQTMLSQHAIPVHCLKCLRTAFVNRNEYQEEAIITCPLPGCDHAWCKTCMQDIDFGGPLHSCNGSDDGSDELASLMHEKGWKVCPGCQTNIQKTDGCNHITCPSPGCNMHFCYRCGQGIIQSVLTSKVQNAVSEHYSACQFFE</sequence>
<dbReference type="PROSITE" id="PS51873">
    <property type="entry name" value="TRIAD"/>
    <property type="match status" value="1"/>
</dbReference>
<dbReference type="GO" id="GO:0008270">
    <property type="term" value="F:zinc ion binding"/>
    <property type="evidence" value="ECO:0007669"/>
    <property type="project" value="UniProtKB-KW"/>
</dbReference>
<keyword evidence="4" id="KW-0677">Repeat</keyword>
<evidence type="ECO:0000259" key="8">
    <source>
        <dbReference type="PROSITE" id="PS51873"/>
    </source>
</evidence>
<evidence type="ECO:0000256" key="4">
    <source>
        <dbReference type="ARBA" id="ARBA00022737"/>
    </source>
</evidence>
<feature type="non-terminal residue" evidence="9">
    <location>
        <position position="162"/>
    </location>
</feature>
<dbReference type="Pfam" id="PF22191">
    <property type="entry name" value="IBR_1"/>
    <property type="match status" value="1"/>
</dbReference>
<evidence type="ECO:0000256" key="3">
    <source>
        <dbReference type="ARBA" id="ARBA00022723"/>
    </source>
</evidence>
<keyword evidence="7" id="KW-0862">Zinc</keyword>
<keyword evidence="10" id="KW-1185">Reference proteome</keyword>
<dbReference type="EMBL" id="ML769581">
    <property type="protein sequence ID" value="KAE9393087.1"/>
    <property type="molecule type" value="Genomic_DNA"/>
</dbReference>
<evidence type="ECO:0000256" key="1">
    <source>
        <dbReference type="ARBA" id="ARBA00004906"/>
    </source>
</evidence>
<keyword evidence="3" id="KW-0479">Metal-binding</keyword>
<organism evidence="9 10">
    <name type="scientific">Gymnopus androsaceus JB14</name>
    <dbReference type="NCBI Taxonomy" id="1447944"/>
    <lineage>
        <taxon>Eukaryota</taxon>
        <taxon>Fungi</taxon>
        <taxon>Dikarya</taxon>
        <taxon>Basidiomycota</taxon>
        <taxon>Agaricomycotina</taxon>
        <taxon>Agaricomycetes</taxon>
        <taxon>Agaricomycetidae</taxon>
        <taxon>Agaricales</taxon>
        <taxon>Marasmiineae</taxon>
        <taxon>Omphalotaceae</taxon>
        <taxon>Gymnopus</taxon>
    </lineage>
</organism>
<dbReference type="SUPFAM" id="SSF57850">
    <property type="entry name" value="RING/U-box"/>
    <property type="match status" value="1"/>
</dbReference>
<proteinExistence type="predicted"/>
<evidence type="ECO:0000256" key="5">
    <source>
        <dbReference type="ARBA" id="ARBA00022771"/>
    </source>
</evidence>
<dbReference type="Proteomes" id="UP000799118">
    <property type="component" value="Unassembled WGS sequence"/>
</dbReference>
<keyword evidence="2" id="KW-0808">Transferase</keyword>
<feature type="non-terminal residue" evidence="9">
    <location>
        <position position="1"/>
    </location>
</feature>
<evidence type="ECO:0000256" key="2">
    <source>
        <dbReference type="ARBA" id="ARBA00022679"/>
    </source>
</evidence>
<dbReference type="AlphaFoldDB" id="A0A6A4H7D9"/>